<dbReference type="GO" id="GO:0006402">
    <property type="term" value="P:mRNA catabolic process"/>
    <property type="evidence" value="ECO:0007669"/>
    <property type="project" value="TreeGrafter"/>
</dbReference>
<comment type="function">
    <text evidence="8">3'-5' exoribonuclease that releases 5'-nucleoside monophosphates and is involved in maturation of structured RNAs.</text>
</comment>
<comment type="similarity">
    <text evidence="8">Belongs to the RNR ribonuclease family. RNase R subfamily.</text>
</comment>
<name>A0A395M3S4_9BACT</name>
<dbReference type="CDD" id="cd04471">
    <property type="entry name" value="S1_RNase_R"/>
    <property type="match status" value="1"/>
</dbReference>
<dbReference type="Pfam" id="PF00773">
    <property type="entry name" value="RNB"/>
    <property type="match status" value="1"/>
</dbReference>
<comment type="subcellular location">
    <subcellularLocation>
        <location evidence="2 8">Cytoplasm</location>
    </subcellularLocation>
</comment>
<comment type="catalytic activity">
    <reaction evidence="1 8">
        <text>Exonucleolytic cleavage in the 3'- to 5'-direction to yield nucleoside 5'-phosphates.</text>
        <dbReference type="EC" id="3.1.13.1"/>
    </reaction>
</comment>
<dbReference type="InterPro" id="IPR001900">
    <property type="entry name" value="RNase_II/R"/>
</dbReference>
<dbReference type="AlphaFoldDB" id="A0A395M3S4"/>
<keyword evidence="6 8" id="KW-0269">Exonuclease</keyword>
<feature type="compositionally biased region" description="Basic residues" evidence="9">
    <location>
        <begin position="1"/>
        <end position="11"/>
    </location>
</feature>
<proteinExistence type="inferred from homology"/>
<dbReference type="PROSITE" id="PS01175">
    <property type="entry name" value="RIBONUCLEASE_II"/>
    <property type="match status" value="1"/>
</dbReference>
<dbReference type="Gene3D" id="2.40.50.140">
    <property type="entry name" value="Nucleic acid-binding proteins"/>
    <property type="match status" value="2"/>
</dbReference>
<dbReference type="Pfam" id="PF08206">
    <property type="entry name" value="OB_RNB"/>
    <property type="match status" value="1"/>
</dbReference>
<feature type="region of interest" description="Disordered" evidence="9">
    <location>
        <begin position="1"/>
        <end position="22"/>
    </location>
</feature>
<dbReference type="InterPro" id="IPR012340">
    <property type="entry name" value="NA-bd_OB-fold"/>
</dbReference>
<keyword evidence="3 8" id="KW-0963">Cytoplasm</keyword>
<evidence type="ECO:0000256" key="9">
    <source>
        <dbReference type="SAM" id="MobiDB-lite"/>
    </source>
</evidence>
<evidence type="ECO:0000259" key="10">
    <source>
        <dbReference type="PROSITE" id="PS50126"/>
    </source>
</evidence>
<dbReference type="InterPro" id="IPR011805">
    <property type="entry name" value="RNase_R"/>
</dbReference>
<dbReference type="Proteomes" id="UP000266389">
    <property type="component" value="Unassembled WGS sequence"/>
</dbReference>
<evidence type="ECO:0000313" key="13">
    <source>
        <dbReference type="Proteomes" id="UP000266389"/>
    </source>
</evidence>
<dbReference type="EC" id="3.1.13.1" evidence="8"/>
<dbReference type="PANTHER" id="PTHR23355:SF9">
    <property type="entry name" value="DIS3-LIKE EXONUCLEASE 2"/>
    <property type="match status" value="1"/>
</dbReference>
<evidence type="ECO:0000256" key="2">
    <source>
        <dbReference type="ARBA" id="ARBA00004496"/>
    </source>
</evidence>
<dbReference type="Pfam" id="PF00575">
    <property type="entry name" value="S1"/>
    <property type="match status" value="1"/>
</dbReference>
<dbReference type="InterPro" id="IPR003029">
    <property type="entry name" value="S1_domain"/>
</dbReference>
<dbReference type="EMBL" id="PHFL01000049">
    <property type="protein sequence ID" value="RFM24073.1"/>
    <property type="molecule type" value="Genomic_DNA"/>
</dbReference>
<sequence length="792" mass="90566">MPKKRKPRSNSKRTGSNRPRPDDIERVKEFLIRQGEKTIAAEILNFLSVHDGKAFRSREIAAELGYLSDDDLPGFWYVLHKLHEEGALDKDAERRYSLARSAAPLPEVIRVREELALHADTKVAPFVPPPKQRFKVGEIYEGTLKTHPNGYGLVSVADYDDEIFLPATELRRVLDGDIVKVRVTMAPLDLHANRESFSRRFEGKLVEVVERTRTELVGVLKRRNKDFQLIPDSNRILPEIFISLKDAKTAKAGDKVVVGKLQFVRDDVLSGKVIEVLGKSGDSKVEVAAIARAWGIDETFPKSVLAEANKLSDTITDEDLANRIDCRDKIVFTIDPYDAKDFDDALSIEMLDGGLYLVGVHIADVSHYVREGTKLDEEARRRSTSVYLVDRVIPMLPSNLSENICSLNPHVDRLAYSVFFTMTHYGKVLDYQIAKTVIRSRRRFTYEQVQAILDAGKGEFYEQLHALHRLSKILSKERFANGSIDFDTEEIKFKLDESGKPIEVMRKVRLDSHRLIEEFMLLANRTVAKHIATYFQNGELNYPSIYRVHDAPDPEKIKTLAAFVKRLGYELELKKNAFNNETATSQALRKLLADVKGTSVEYLVSEIALRSMAKAVYSPNNIGHYGLGFDFYTHFTSPIRRYPDLVTHRLLYEYETLRQSQRKLSKPRLRKLNALIPAICEHASEQERNATEAERDSIKLKQVEYISDHIGNIYTGIISGVTDFGIYVRLNDMGVEGLVHIKNMSDDYYEFDERTYSLVGKRTHRRYQLGQTVRIKVYAVDTKRRTIDFLLV</sequence>
<dbReference type="InterPro" id="IPR050180">
    <property type="entry name" value="RNR_Ribonuclease"/>
</dbReference>
<evidence type="ECO:0000256" key="4">
    <source>
        <dbReference type="ARBA" id="ARBA00022722"/>
    </source>
</evidence>
<evidence type="ECO:0000256" key="8">
    <source>
        <dbReference type="HAMAP-Rule" id="MF_01895"/>
    </source>
</evidence>
<dbReference type="SMART" id="SM00955">
    <property type="entry name" value="RNB"/>
    <property type="match status" value="1"/>
</dbReference>
<evidence type="ECO:0000313" key="11">
    <source>
        <dbReference type="EMBL" id="RFM24073.1"/>
    </source>
</evidence>
<dbReference type="GO" id="GO:0005829">
    <property type="term" value="C:cytosol"/>
    <property type="evidence" value="ECO:0007669"/>
    <property type="project" value="UniProtKB-ARBA"/>
</dbReference>
<comment type="caution">
    <text evidence="12">The sequence shown here is derived from an EMBL/GenBank/DDBJ whole genome shotgun (WGS) entry which is preliminary data.</text>
</comment>
<organism evidence="12 13">
    <name type="scientific">Candidatus Thermochlorobacter aerophilus</name>
    <dbReference type="NCBI Taxonomy" id="1868324"/>
    <lineage>
        <taxon>Bacteria</taxon>
        <taxon>Pseudomonadati</taxon>
        <taxon>Chlorobiota</taxon>
        <taxon>Chlorobiia</taxon>
        <taxon>Chlorobiales</taxon>
        <taxon>Candidatus Thermochlorobacteriaceae</taxon>
        <taxon>Candidatus Thermochlorobacter</taxon>
    </lineage>
</organism>
<dbReference type="GO" id="GO:0008859">
    <property type="term" value="F:exoribonuclease II activity"/>
    <property type="evidence" value="ECO:0007669"/>
    <property type="project" value="UniProtKB-UniRule"/>
</dbReference>
<feature type="domain" description="S1 motif" evidence="10">
    <location>
        <begin position="711"/>
        <end position="792"/>
    </location>
</feature>
<reference evidence="12 13" key="1">
    <citation type="journal article" date="2011" name="ISME J.">
        <title>Community ecology of hot spring cyanobacterial mats: predominant populations and their functional potential.</title>
        <authorList>
            <person name="Klatt C.G."/>
            <person name="Wood J.M."/>
            <person name="Rusch D.B."/>
            <person name="Bateson M.M."/>
            <person name="Hamamura N."/>
            <person name="Heidelberg J.F."/>
            <person name="Grossman A.R."/>
            <person name="Bhaya D."/>
            <person name="Cohan F.M."/>
            <person name="Kuhl M."/>
            <person name="Bryant D.A."/>
            <person name="Ward D.M."/>
        </authorList>
    </citation>
    <scope>NUCLEOTIDE SEQUENCE [LARGE SCALE GENOMIC DNA]</scope>
    <source>
        <strain evidence="12">OS</strain>
    </source>
</reference>
<dbReference type="GO" id="GO:0003723">
    <property type="term" value="F:RNA binding"/>
    <property type="evidence" value="ECO:0007669"/>
    <property type="project" value="UniProtKB-UniRule"/>
</dbReference>
<protein>
    <recommendedName>
        <fullName evidence="8">Ribonuclease R</fullName>
        <shortName evidence="8">RNase R</shortName>
        <ecNumber evidence="8">3.1.13.1</ecNumber>
    </recommendedName>
</protein>
<dbReference type="NCBIfam" id="TIGR02063">
    <property type="entry name" value="RNase_R"/>
    <property type="match status" value="1"/>
</dbReference>
<keyword evidence="7 8" id="KW-0694">RNA-binding</keyword>
<dbReference type="SMART" id="SM00357">
    <property type="entry name" value="CSP"/>
    <property type="match status" value="1"/>
</dbReference>
<dbReference type="SMART" id="SM00316">
    <property type="entry name" value="S1"/>
    <property type="match status" value="2"/>
</dbReference>
<evidence type="ECO:0000256" key="1">
    <source>
        <dbReference type="ARBA" id="ARBA00001849"/>
    </source>
</evidence>
<evidence type="ECO:0000256" key="5">
    <source>
        <dbReference type="ARBA" id="ARBA00022801"/>
    </source>
</evidence>
<dbReference type="InterPro" id="IPR022966">
    <property type="entry name" value="RNase_II/R_CS"/>
</dbReference>
<dbReference type="InterPro" id="IPR004476">
    <property type="entry name" value="RNase_II/RNase_R"/>
</dbReference>
<dbReference type="InterPro" id="IPR040476">
    <property type="entry name" value="CSD2"/>
</dbReference>
<dbReference type="Pfam" id="PF17876">
    <property type="entry name" value="CSD2"/>
    <property type="match status" value="1"/>
</dbReference>
<dbReference type="InterPro" id="IPR013223">
    <property type="entry name" value="RNase_B_OB_dom"/>
</dbReference>
<keyword evidence="4 8" id="KW-0540">Nuclease</keyword>
<evidence type="ECO:0000313" key="12">
    <source>
        <dbReference type="EMBL" id="RFM25435.1"/>
    </source>
</evidence>
<dbReference type="InterPro" id="IPR011129">
    <property type="entry name" value="CSD"/>
</dbReference>
<gene>
    <name evidence="8 12" type="primary">rnr</name>
    <name evidence="12" type="ORF">D0433_00655</name>
    <name evidence="11" type="ORF">D0433_08220</name>
</gene>
<dbReference type="PANTHER" id="PTHR23355">
    <property type="entry name" value="RIBONUCLEASE"/>
    <property type="match status" value="1"/>
</dbReference>
<dbReference type="SUPFAM" id="SSF50249">
    <property type="entry name" value="Nucleic acid-binding proteins"/>
    <property type="match status" value="4"/>
</dbReference>
<evidence type="ECO:0000256" key="3">
    <source>
        <dbReference type="ARBA" id="ARBA00022490"/>
    </source>
</evidence>
<dbReference type="EMBL" id="PHFL01000002">
    <property type="protein sequence ID" value="RFM25435.1"/>
    <property type="molecule type" value="Genomic_DNA"/>
</dbReference>
<accession>A0A395M3S4</accession>
<reference evidence="12" key="2">
    <citation type="submission" date="2017-08" db="EMBL/GenBank/DDBJ databases">
        <authorList>
            <person name="de Groot N.N."/>
        </authorList>
    </citation>
    <scope>NUCLEOTIDE SEQUENCE</scope>
    <source>
        <strain evidence="12">OS</strain>
    </source>
</reference>
<keyword evidence="5 8" id="KW-0378">Hydrolase</keyword>
<evidence type="ECO:0000256" key="6">
    <source>
        <dbReference type="ARBA" id="ARBA00022839"/>
    </source>
</evidence>
<dbReference type="PROSITE" id="PS50126">
    <property type="entry name" value="S1"/>
    <property type="match status" value="1"/>
</dbReference>
<dbReference type="HAMAP" id="MF_01895">
    <property type="entry name" value="RNase_R"/>
    <property type="match status" value="1"/>
</dbReference>
<dbReference type="NCBIfam" id="TIGR00358">
    <property type="entry name" value="3_prime_RNase"/>
    <property type="match status" value="1"/>
</dbReference>
<evidence type="ECO:0000256" key="7">
    <source>
        <dbReference type="ARBA" id="ARBA00022884"/>
    </source>
</evidence>